<organism evidence="1 2">
    <name type="scientific">Clunio marinus</name>
    <dbReference type="NCBI Taxonomy" id="568069"/>
    <lineage>
        <taxon>Eukaryota</taxon>
        <taxon>Metazoa</taxon>
        <taxon>Ecdysozoa</taxon>
        <taxon>Arthropoda</taxon>
        <taxon>Hexapoda</taxon>
        <taxon>Insecta</taxon>
        <taxon>Pterygota</taxon>
        <taxon>Neoptera</taxon>
        <taxon>Endopterygota</taxon>
        <taxon>Diptera</taxon>
        <taxon>Nematocera</taxon>
        <taxon>Chironomoidea</taxon>
        <taxon>Chironomidae</taxon>
        <taxon>Clunio</taxon>
    </lineage>
</organism>
<protein>
    <submittedName>
        <fullName evidence="1">CLUMA_CG000331, isoform A</fullName>
    </submittedName>
</protein>
<gene>
    <name evidence="1" type="ORF">CLUMA_CG000331</name>
</gene>
<proteinExistence type="predicted"/>
<evidence type="ECO:0000313" key="2">
    <source>
        <dbReference type="Proteomes" id="UP000183832"/>
    </source>
</evidence>
<dbReference type="AlphaFoldDB" id="A0A1J1HEK9"/>
<name>A0A1J1HEK9_9DIPT</name>
<evidence type="ECO:0000313" key="1">
    <source>
        <dbReference type="EMBL" id="CRK86408.1"/>
    </source>
</evidence>
<reference evidence="1 2" key="1">
    <citation type="submission" date="2015-04" db="EMBL/GenBank/DDBJ databases">
        <authorList>
            <person name="Syromyatnikov M.Y."/>
            <person name="Popov V.N."/>
        </authorList>
    </citation>
    <scope>NUCLEOTIDE SEQUENCE [LARGE SCALE GENOMIC DNA]</scope>
</reference>
<dbReference type="Proteomes" id="UP000183832">
    <property type="component" value="Unassembled WGS sequence"/>
</dbReference>
<sequence>MMPWTSPQVLRSHAINSKFKILRSFRCFKILKTKTLLNSGRKFGMRVGEEQHRKNHVKLT</sequence>
<accession>A0A1J1HEK9</accession>
<keyword evidence="2" id="KW-1185">Reference proteome</keyword>
<dbReference type="EMBL" id="CVRI01000001">
    <property type="protein sequence ID" value="CRK86408.1"/>
    <property type="molecule type" value="Genomic_DNA"/>
</dbReference>